<gene>
    <name evidence="1" type="ORF">CAP_1093</name>
</gene>
<evidence type="ECO:0000313" key="1">
    <source>
        <dbReference type="EMBL" id="EYF00199.1"/>
    </source>
</evidence>
<dbReference type="STRING" id="1192034.CAP_1093"/>
<evidence type="ECO:0000313" key="2">
    <source>
        <dbReference type="Proteomes" id="UP000019678"/>
    </source>
</evidence>
<accession>A0A017STB0</accession>
<dbReference type="Proteomes" id="UP000019678">
    <property type="component" value="Unassembled WGS sequence"/>
</dbReference>
<sequence>MAAKQVLELLGRLTGEIGPTAEVTIVDSPRWKRIEGAIAGALASFPEAAAAVSKALAELEAA</sequence>
<dbReference type="EMBL" id="ASRX01000124">
    <property type="protein sequence ID" value="EYF00199.1"/>
    <property type="molecule type" value="Genomic_DNA"/>
</dbReference>
<name>A0A017STB0_9BACT</name>
<comment type="caution">
    <text evidence="1">The sequence shown here is derived from an EMBL/GenBank/DDBJ whole genome shotgun (WGS) entry which is preliminary data.</text>
</comment>
<protein>
    <submittedName>
        <fullName evidence="1">Uncharacterized protein</fullName>
    </submittedName>
</protein>
<proteinExistence type="predicted"/>
<reference evidence="1 2" key="1">
    <citation type="submission" date="2013-05" db="EMBL/GenBank/DDBJ databases">
        <title>Genome assembly of Chondromyces apiculatus DSM 436.</title>
        <authorList>
            <person name="Sharma G."/>
            <person name="Khatri I."/>
            <person name="Kaur C."/>
            <person name="Mayilraj S."/>
            <person name="Subramanian S."/>
        </authorList>
    </citation>
    <scope>NUCLEOTIDE SEQUENCE [LARGE SCALE GENOMIC DNA]</scope>
    <source>
        <strain evidence="1 2">DSM 436</strain>
    </source>
</reference>
<keyword evidence="2" id="KW-1185">Reference proteome</keyword>
<dbReference type="AlphaFoldDB" id="A0A017STB0"/>
<organism evidence="1 2">
    <name type="scientific">Chondromyces apiculatus DSM 436</name>
    <dbReference type="NCBI Taxonomy" id="1192034"/>
    <lineage>
        <taxon>Bacteria</taxon>
        <taxon>Pseudomonadati</taxon>
        <taxon>Myxococcota</taxon>
        <taxon>Polyangia</taxon>
        <taxon>Polyangiales</taxon>
        <taxon>Polyangiaceae</taxon>
        <taxon>Chondromyces</taxon>
    </lineage>
</organism>